<organism evidence="4">
    <name type="scientific">Micromonas pusilla (strain CCMP1545)</name>
    <name type="common">Picoplanktonic green alga</name>
    <dbReference type="NCBI Taxonomy" id="564608"/>
    <lineage>
        <taxon>Eukaryota</taxon>
        <taxon>Viridiplantae</taxon>
        <taxon>Chlorophyta</taxon>
        <taxon>Mamiellophyceae</taxon>
        <taxon>Mamiellales</taxon>
        <taxon>Mamiellaceae</taxon>
        <taxon>Micromonas</taxon>
    </lineage>
</organism>
<dbReference type="Proteomes" id="UP000001876">
    <property type="component" value="Unassembled WGS sequence"/>
</dbReference>
<accession>C1MHW1</accession>
<proteinExistence type="predicted"/>
<evidence type="ECO:0000256" key="1">
    <source>
        <dbReference type="SAM" id="MobiDB-lite"/>
    </source>
</evidence>
<feature type="compositionally biased region" description="Low complexity" evidence="1">
    <location>
        <begin position="104"/>
        <end position="121"/>
    </location>
</feature>
<feature type="region of interest" description="Disordered" evidence="1">
    <location>
        <begin position="1"/>
        <end position="130"/>
    </location>
</feature>
<dbReference type="OrthoDB" id="10546419at2759"/>
<keyword evidence="2" id="KW-1133">Transmembrane helix</keyword>
<feature type="transmembrane region" description="Helical" evidence="2">
    <location>
        <begin position="178"/>
        <end position="203"/>
    </location>
</feature>
<evidence type="ECO:0000313" key="4">
    <source>
        <dbReference type="Proteomes" id="UP000001876"/>
    </source>
</evidence>
<evidence type="ECO:0000313" key="3">
    <source>
        <dbReference type="EMBL" id="EEH60812.1"/>
    </source>
</evidence>
<keyword evidence="4" id="KW-1185">Reference proteome</keyword>
<feature type="transmembrane region" description="Helical" evidence="2">
    <location>
        <begin position="153"/>
        <end position="172"/>
    </location>
</feature>
<protein>
    <submittedName>
        <fullName evidence="3">Predicted protein</fullName>
    </submittedName>
</protein>
<gene>
    <name evidence="3" type="ORF">MICPUCDRAFT_50341</name>
</gene>
<keyword evidence="2" id="KW-0812">Transmembrane</keyword>
<dbReference type="EMBL" id="GG663735">
    <property type="protein sequence ID" value="EEH60812.1"/>
    <property type="molecule type" value="Genomic_DNA"/>
</dbReference>
<dbReference type="AlphaFoldDB" id="C1MHW1"/>
<sequence>MMLRRASRAVAREVTRATRVGPTIAPSATRAVEMRSNAVASPLNRPRTATASSPKRGFAAEAKPPEVWTRPPARAEEASKATPKSPATAAGASVDKSALHRRQPAATSSSSSSPRGTASGGQNHKTHEGPLPADVERAAWSMYMAHENQYLNWVRNGMTSVAVGFGMCAFRFTHDDAYVSIGGVLVQVMGAAYVTLGAAQYLLTAIAMRGALMLSPLGWAWVAFNATWPPLTFSTALRCVHDSYPDWLLAGLTAFEDQLTPRARDRLMQIMGKQMSARGGGG</sequence>
<evidence type="ECO:0000256" key="2">
    <source>
        <dbReference type="SAM" id="Phobius"/>
    </source>
</evidence>
<name>C1MHW1_MICPC</name>
<dbReference type="RefSeq" id="XP_003055560.1">
    <property type="nucleotide sequence ID" value="XM_003055514.1"/>
</dbReference>
<reference evidence="3 4" key="1">
    <citation type="journal article" date="2009" name="Science">
        <title>Green evolution and dynamic adaptations revealed by genomes of the marine picoeukaryotes Micromonas.</title>
        <authorList>
            <person name="Worden A.Z."/>
            <person name="Lee J.H."/>
            <person name="Mock T."/>
            <person name="Rouze P."/>
            <person name="Simmons M.P."/>
            <person name="Aerts A.L."/>
            <person name="Allen A.E."/>
            <person name="Cuvelier M.L."/>
            <person name="Derelle E."/>
            <person name="Everett M.V."/>
            <person name="Foulon E."/>
            <person name="Grimwood J."/>
            <person name="Gundlach H."/>
            <person name="Henrissat B."/>
            <person name="Napoli C."/>
            <person name="McDonald S.M."/>
            <person name="Parker M.S."/>
            <person name="Rombauts S."/>
            <person name="Salamov A."/>
            <person name="Von Dassow P."/>
            <person name="Badger J.H."/>
            <person name="Coutinho P.M."/>
            <person name="Demir E."/>
            <person name="Dubchak I."/>
            <person name="Gentemann C."/>
            <person name="Eikrem W."/>
            <person name="Gready J.E."/>
            <person name="John U."/>
            <person name="Lanier W."/>
            <person name="Lindquist E.A."/>
            <person name="Lucas S."/>
            <person name="Mayer K.F."/>
            <person name="Moreau H."/>
            <person name="Not F."/>
            <person name="Otillar R."/>
            <person name="Panaud O."/>
            <person name="Pangilinan J."/>
            <person name="Paulsen I."/>
            <person name="Piegu B."/>
            <person name="Poliakov A."/>
            <person name="Robbens S."/>
            <person name="Schmutz J."/>
            <person name="Toulza E."/>
            <person name="Wyss T."/>
            <person name="Zelensky A."/>
            <person name="Zhou K."/>
            <person name="Armbrust E.V."/>
            <person name="Bhattacharya D."/>
            <person name="Goodenough U.W."/>
            <person name="Van de Peer Y."/>
            <person name="Grigoriev I.V."/>
        </authorList>
    </citation>
    <scope>NUCLEOTIDE SEQUENCE [LARGE SCALE GENOMIC DNA]</scope>
    <source>
        <strain evidence="3 4">CCMP1545</strain>
    </source>
</reference>
<keyword evidence="2" id="KW-0472">Membrane</keyword>
<dbReference type="KEGG" id="mpp:MICPUCDRAFT_50341"/>
<dbReference type="GeneID" id="9680510"/>